<name>A0AAD5RY01_9PEZI</name>
<evidence type="ECO:0000313" key="13">
    <source>
        <dbReference type="EMBL" id="KAJ2906088.1"/>
    </source>
</evidence>
<dbReference type="GO" id="GO:0000272">
    <property type="term" value="P:polysaccharide catabolic process"/>
    <property type="evidence" value="ECO:0007669"/>
    <property type="project" value="UniProtKB-KW"/>
</dbReference>
<keyword evidence="14" id="KW-1185">Reference proteome</keyword>
<keyword evidence="9" id="KW-0961">Cell wall biogenesis/degradation</keyword>
<evidence type="ECO:0000256" key="8">
    <source>
        <dbReference type="ARBA" id="ARBA00023295"/>
    </source>
</evidence>
<dbReference type="GO" id="GO:0016798">
    <property type="term" value="F:hydrolase activity, acting on glycosyl bonds"/>
    <property type="evidence" value="ECO:0007669"/>
    <property type="project" value="UniProtKB-KW"/>
</dbReference>
<dbReference type="GO" id="GO:0009986">
    <property type="term" value="C:cell surface"/>
    <property type="evidence" value="ECO:0007669"/>
    <property type="project" value="TreeGrafter"/>
</dbReference>
<dbReference type="Proteomes" id="UP001201980">
    <property type="component" value="Unassembled WGS sequence"/>
</dbReference>
<feature type="region of interest" description="Disordered" evidence="11">
    <location>
        <begin position="85"/>
        <end position="154"/>
    </location>
</feature>
<dbReference type="AlphaFoldDB" id="A0AAD5RY01"/>
<evidence type="ECO:0000256" key="10">
    <source>
        <dbReference type="ARBA" id="ARBA00023326"/>
    </source>
</evidence>
<accession>A0AAD5RY01</accession>
<evidence type="ECO:0000256" key="6">
    <source>
        <dbReference type="ARBA" id="ARBA00022801"/>
    </source>
</evidence>
<comment type="subcellular location">
    <subcellularLocation>
        <location evidence="1">Secreted</location>
        <location evidence="1">Cell wall</location>
    </subcellularLocation>
</comment>
<reference evidence="13" key="1">
    <citation type="submission" date="2022-07" db="EMBL/GenBank/DDBJ databases">
        <title>Draft genome sequence of Zalerion maritima ATCC 34329, a (micro)plastics degrading marine fungus.</title>
        <authorList>
            <person name="Paco A."/>
            <person name="Goncalves M.F.M."/>
            <person name="Rocha-Santos T.A.P."/>
            <person name="Alves A."/>
        </authorList>
    </citation>
    <scope>NUCLEOTIDE SEQUENCE</scope>
    <source>
        <strain evidence="13">ATCC 34329</strain>
    </source>
</reference>
<proteinExistence type="inferred from homology"/>
<evidence type="ECO:0000313" key="14">
    <source>
        <dbReference type="Proteomes" id="UP001201980"/>
    </source>
</evidence>
<keyword evidence="4" id="KW-0964">Secreted</keyword>
<keyword evidence="7" id="KW-0119">Carbohydrate metabolism</keyword>
<evidence type="ECO:0000256" key="7">
    <source>
        <dbReference type="ARBA" id="ARBA00023277"/>
    </source>
</evidence>
<feature type="signal peptide" evidence="12">
    <location>
        <begin position="1"/>
        <end position="19"/>
    </location>
</feature>
<organism evidence="13 14">
    <name type="scientific">Zalerion maritima</name>
    <dbReference type="NCBI Taxonomy" id="339359"/>
    <lineage>
        <taxon>Eukaryota</taxon>
        <taxon>Fungi</taxon>
        <taxon>Dikarya</taxon>
        <taxon>Ascomycota</taxon>
        <taxon>Pezizomycotina</taxon>
        <taxon>Sordariomycetes</taxon>
        <taxon>Lulworthiomycetidae</taxon>
        <taxon>Lulworthiales</taxon>
        <taxon>Lulworthiaceae</taxon>
        <taxon>Zalerion</taxon>
    </lineage>
</organism>
<dbReference type="GO" id="GO:0031505">
    <property type="term" value="P:fungal-type cell wall organization"/>
    <property type="evidence" value="ECO:0007669"/>
    <property type="project" value="TreeGrafter"/>
</dbReference>
<sequence>MKAALSIAIAASLALGASAQPHNHARHHHRARDDVPTRVLKRSASKTATAVETETVWQVAGGDVMSAAEAAECLENGNCVIVGSSNAQDSSSHSSASPSASAHVFKEEEEDDETTTSSSSSSTSTSTSTTSSSSSSEAASSTSKAATTTAASTSSMLDVDNVDVEFPDNEYDCDSLPSGFGAVAAEYLGMSGWLGIQWGWTDIITGVSGDTCSSGAHCTYLCPEGYEKAQWPERQGNDDESIGGLYCNSNNKLVKTRDGANTLCQKGKGGVTVTNSLSETVYMCRTDYPGTEAMLIPIAVEPGTTHDVTNPSQTEYLWKGMKTSAQYYLNNPGLTRDQACTWDSDESNIASAGDKAPTNFGTGIDGGTTYFSIFPNAAVSTATLEYNVQISVDGEETCTLVDGVYSTSSSGCTGASSGGDIVIKFY</sequence>
<dbReference type="GO" id="GO:0009277">
    <property type="term" value="C:fungal-type cell wall"/>
    <property type="evidence" value="ECO:0007669"/>
    <property type="project" value="TreeGrafter"/>
</dbReference>
<protein>
    <submittedName>
        <fullName evidence="13">Uncharacterized protein</fullName>
    </submittedName>
</protein>
<evidence type="ECO:0000256" key="5">
    <source>
        <dbReference type="ARBA" id="ARBA00022729"/>
    </source>
</evidence>
<keyword evidence="5 12" id="KW-0732">Signal</keyword>
<feature type="compositionally biased region" description="Low complexity" evidence="11">
    <location>
        <begin position="115"/>
        <end position="154"/>
    </location>
</feature>
<evidence type="ECO:0000256" key="11">
    <source>
        <dbReference type="SAM" id="MobiDB-lite"/>
    </source>
</evidence>
<keyword evidence="6" id="KW-0378">Hydrolase</keyword>
<feature type="compositionally biased region" description="Low complexity" evidence="11">
    <location>
        <begin position="85"/>
        <end position="102"/>
    </location>
</feature>
<keyword evidence="10" id="KW-0624">Polysaccharide degradation</keyword>
<dbReference type="Pfam" id="PF03856">
    <property type="entry name" value="SUN"/>
    <property type="match status" value="1"/>
</dbReference>
<dbReference type="EMBL" id="JAKWBI020000019">
    <property type="protein sequence ID" value="KAJ2906088.1"/>
    <property type="molecule type" value="Genomic_DNA"/>
</dbReference>
<dbReference type="InterPro" id="IPR051526">
    <property type="entry name" value="Beta-Glucosidase_SUN"/>
</dbReference>
<gene>
    <name evidence="13" type="ORF">MKZ38_003125</name>
</gene>
<dbReference type="PANTHER" id="PTHR31316:SF0">
    <property type="entry name" value="SECRETED BETA-GLUCOSIDASE SIM1-RELATED"/>
    <property type="match status" value="1"/>
</dbReference>
<comment type="caution">
    <text evidence="13">The sequence shown here is derived from an EMBL/GenBank/DDBJ whole genome shotgun (WGS) entry which is preliminary data.</text>
</comment>
<evidence type="ECO:0000256" key="4">
    <source>
        <dbReference type="ARBA" id="ARBA00022525"/>
    </source>
</evidence>
<evidence type="ECO:0000256" key="1">
    <source>
        <dbReference type="ARBA" id="ARBA00004191"/>
    </source>
</evidence>
<dbReference type="InterPro" id="IPR005556">
    <property type="entry name" value="SUN"/>
</dbReference>
<feature type="region of interest" description="Disordered" evidence="11">
    <location>
        <begin position="19"/>
        <end position="48"/>
    </location>
</feature>
<keyword evidence="8" id="KW-0326">Glycosidase</keyword>
<evidence type="ECO:0000256" key="12">
    <source>
        <dbReference type="SAM" id="SignalP"/>
    </source>
</evidence>
<evidence type="ECO:0000256" key="2">
    <source>
        <dbReference type="ARBA" id="ARBA00010579"/>
    </source>
</evidence>
<dbReference type="PANTHER" id="PTHR31316">
    <property type="entry name" value="BETA-GLUCOSIDASE-LIKE PROTEIN NCA3, MITOCHONDRIAL-RELATED"/>
    <property type="match status" value="1"/>
</dbReference>
<evidence type="ECO:0000256" key="9">
    <source>
        <dbReference type="ARBA" id="ARBA00023316"/>
    </source>
</evidence>
<keyword evidence="3" id="KW-0134">Cell wall</keyword>
<feature type="chain" id="PRO_5042163267" evidence="12">
    <location>
        <begin position="20"/>
        <end position="426"/>
    </location>
</feature>
<evidence type="ECO:0000256" key="3">
    <source>
        <dbReference type="ARBA" id="ARBA00022512"/>
    </source>
</evidence>
<comment type="similarity">
    <text evidence="2">Belongs to the SUN family.</text>
</comment>